<evidence type="ECO:0000256" key="2">
    <source>
        <dbReference type="HAMAP-Rule" id="MF_00460"/>
    </source>
</evidence>
<feature type="compositionally biased region" description="Basic residues" evidence="3">
    <location>
        <begin position="92"/>
        <end position="111"/>
    </location>
</feature>
<comment type="similarity">
    <text evidence="1 2">Belongs to the UPF0125 (RnfH) family.</text>
</comment>
<dbReference type="SUPFAM" id="SSF54285">
    <property type="entry name" value="MoaD/ThiS"/>
    <property type="match status" value="1"/>
</dbReference>
<dbReference type="Pfam" id="PF03658">
    <property type="entry name" value="Ub-RnfH"/>
    <property type="match status" value="1"/>
</dbReference>
<organism evidence="4 5">
    <name type="scientific">Alcaligenes endophyticus</name>
    <dbReference type="NCBI Taxonomy" id="1929088"/>
    <lineage>
        <taxon>Bacteria</taxon>
        <taxon>Pseudomonadati</taxon>
        <taxon>Pseudomonadota</taxon>
        <taxon>Betaproteobacteria</taxon>
        <taxon>Burkholderiales</taxon>
        <taxon>Alcaligenaceae</taxon>
        <taxon>Alcaligenes</taxon>
    </lineage>
</organism>
<dbReference type="Proteomes" id="UP001168613">
    <property type="component" value="Unassembled WGS sequence"/>
</dbReference>
<name>A0ABT8EJM9_9BURK</name>
<evidence type="ECO:0000256" key="3">
    <source>
        <dbReference type="SAM" id="MobiDB-lite"/>
    </source>
</evidence>
<comment type="caution">
    <text evidence="4">The sequence shown here is derived from an EMBL/GenBank/DDBJ whole genome shotgun (WGS) entry which is preliminary data.</text>
</comment>
<gene>
    <name evidence="4" type="ORF">LMS43_08865</name>
</gene>
<dbReference type="EMBL" id="JAJHNU010000002">
    <property type="protein sequence ID" value="MDN4121397.1"/>
    <property type="molecule type" value="Genomic_DNA"/>
</dbReference>
<evidence type="ECO:0000313" key="4">
    <source>
        <dbReference type="EMBL" id="MDN4121397.1"/>
    </source>
</evidence>
<reference evidence="4" key="1">
    <citation type="submission" date="2021-11" db="EMBL/GenBank/DDBJ databases">
        <title>Draft genome sequence of Alcaligenes endophyticus type strain CCUG 75668T.</title>
        <authorList>
            <person name="Salva-Serra F."/>
            <person name="Duran R.E."/>
            <person name="Seeger M."/>
            <person name="Moore E.R.B."/>
            <person name="Jaen-Luchoro D."/>
        </authorList>
    </citation>
    <scope>NUCLEOTIDE SEQUENCE</scope>
    <source>
        <strain evidence="4">CCUG 75668</strain>
    </source>
</reference>
<proteinExistence type="inferred from homology"/>
<dbReference type="Gene3D" id="3.10.20.280">
    <property type="entry name" value="RnfH-like"/>
    <property type="match status" value="1"/>
</dbReference>
<dbReference type="RefSeq" id="WP_266124077.1">
    <property type="nucleotide sequence ID" value="NZ_JAJHNU010000002.1"/>
</dbReference>
<dbReference type="PANTHER" id="PTHR37483">
    <property type="entry name" value="UPF0125 PROTEIN RATB"/>
    <property type="match status" value="1"/>
</dbReference>
<evidence type="ECO:0000256" key="1">
    <source>
        <dbReference type="ARBA" id="ARBA00010645"/>
    </source>
</evidence>
<dbReference type="InterPro" id="IPR016155">
    <property type="entry name" value="Mopterin_synth/thiamin_S_b"/>
</dbReference>
<dbReference type="InterPro" id="IPR005346">
    <property type="entry name" value="RnfH"/>
</dbReference>
<feature type="region of interest" description="Disordered" evidence="3">
    <location>
        <begin position="91"/>
        <end position="117"/>
    </location>
</feature>
<sequence>MTDPLLRIRVVYISSHTSWDQWYSLPQGVTLGQALEQSGLYTALRTELADEGALDELQVGVWGQISTPELILQDKDRVEVYRPLTFDPMESRRRRYAHKRSQKPPRPRRQPRATVSL</sequence>
<accession>A0ABT8EJM9</accession>
<dbReference type="PANTHER" id="PTHR37483:SF1">
    <property type="entry name" value="UPF0125 PROTEIN RATB"/>
    <property type="match status" value="1"/>
</dbReference>
<dbReference type="HAMAP" id="MF_00460">
    <property type="entry name" value="UPF0125_RnfH"/>
    <property type="match status" value="1"/>
</dbReference>
<dbReference type="InterPro" id="IPR037021">
    <property type="entry name" value="RnfH_sf"/>
</dbReference>
<keyword evidence="5" id="KW-1185">Reference proteome</keyword>
<protein>
    <recommendedName>
        <fullName evidence="2">UPF0125 protein LMS43_08865</fullName>
    </recommendedName>
</protein>
<evidence type="ECO:0000313" key="5">
    <source>
        <dbReference type="Proteomes" id="UP001168613"/>
    </source>
</evidence>